<comment type="caution">
    <text evidence="2">The sequence shown here is derived from an EMBL/GenBank/DDBJ whole genome shotgun (WGS) entry which is preliminary data.</text>
</comment>
<organism evidence="2 3">
    <name type="scientific">Polluticaenibacter yanchengensis</name>
    <dbReference type="NCBI Taxonomy" id="3014562"/>
    <lineage>
        <taxon>Bacteria</taxon>
        <taxon>Pseudomonadati</taxon>
        <taxon>Bacteroidota</taxon>
        <taxon>Chitinophagia</taxon>
        <taxon>Chitinophagales</taxon>
        <taxon>Chitinophagaceae</taxon>
        <taxon>Polluticaenibacter</taxon>
    </lineage>
</organism>
<accession>A0ABT4UHR9</accession>
<dbReference type="InterPro" id="IPR024623">
    <property type="entry name" value="YtxH"/>
</dbReference>
<protein>
    <submittedName>
        <fullName evidence="2">YtxH domain-containing protein</fullName>
    </submittedName>
</protein>
<feature type="coiled-coil region" evidence="1">
    <location>
        <begin position="49"/>
        <end position="87"/>
    </location>
</feature>
<dbReference type="Proteomes" id="UP001210231">
    <property type="component" value="Unassembled WGS sequence"/>
</dbReference>
<keyword evidence="3" id="KW-1185">Reference proteome</keyword>
<dbReference type="EMBL" id="JAQGEF010000005">
    <property type="protein sequence ID" value="MDA3614394.1"/>
    <property type="molecule type" value="Genomic_DNA"/>
</dbReference>
<evidence type="ECO:0000256" key="1">
    <source>
        <dbReference type="SAM" id="Coils"/>
    </source>
</evidence>
<proteinExistence type="predicted"/>
<evidence type="ECO:0000313" key="3">
    <source>
        <dbReference type="Proteomes" id="UP001210231"/>
    </source>
</evidence>
<dbReference type="RefSeq" id="WP_407030722.1">
    <property type="nucleotide sequence ID" value="NZ_JAQGEF010000005.1"/>
</dbReference>
<reference evidence="2 3" key="1">
    <citation type="submission" date="2022-12" db="EMBL/GenBank/DDBJ databases">
        <title>Chitinophagaceae gen. sp. nov., a new member of the family Chitinophagaceae, isolated from soil in a chemical factory.</title>
        <authorList>
            <person name="Ke Z."/>
        </authorList>
    </citation>
    <scope>NUCLEOTIDE SEQUENCE [LARGE SCALE GENOMIC DNA]</scope>
    <source>
        <strain evidence="2 3">LY-5</strain>
    </source>
</reference>
<keyword evidence="1" id="KW-0175">Coiled coil</keyword>
<dbReference type="Pfam" id="PF12732">
    <property type="entry name" value="YtxH"/>
    <property type="match status" value="1"/>
</dbReference>
<evidence type="ECO:0000313" key="2">
    <source>
        <dbReference type="EMBL" id="MDA3614394.1"/>
    </source>
</evidence>
<gene>
    <name evidence="2" type="ORF">O3P16_06210</name>
</gene>
<name>A0ABT4UHR9_9BACT</name>
<sequence length="88" mass="9372">MSKTSKLLLATLGAAAVGVVAGILLAPDKGSNTRKKINKKTHEAWDYLADLVLAKKEEAEDAIDDALQAGEKLAKKAEDKLKEAKAQL</sequence>